<dbReference type="AlphaFoldDB" id="A0A4U1IZ84"/>
<feature type="compositionally biased region" description="Pro residues" evidence="1">
    <location>
        <begin position="527"/>
        <end position="538"/>
    </location>
</feature>
<feature type="compositionally biased region" description="Low complexity" evidence="1">
    <location>
        <begin position="555"/>
        <end position="574"/>
    </location>
</feature>
<evidence type="ECO:0000256" key="1">
    <source>
        <dbReference type="SAM" id="MobiDB-lite"/>
    </source>
</evidence>
<dbReference type="EMBL" id="SSMQ01000051">
    <property type="protein sequence ID" value="TKC99964.1"/>
    <property type="molecule type" value="Genomic_DNA"/>
</dbReference>
<dbReference type="Proteomes" id="UP000309215">
    <property type="component" value="Unassembled WGS sequence"/>
</dbReference>
<feature type="compositionally biased region" description="Basic and acidic residues" evidence="1">
    <location>
        <begin position="539"/>
        <end position="551"/>
    </location>
</feature>
<gene>
    <name evidence="3" type="ORF">E8A74_35855</name>
</gene>
<feature type="compositionally biased region" description="Pro residues" evidence="1">
    <location>
        <begin position="490"/>
        <end position="505"/>
    </location>
</feature>
<evidence type="ECO:0000313" key="4">
    <source>
        <dbReference type="Proteomes" id="UP000309215"/>
    </source>
</evidence>
<feature type="domain" description="DUF2169" evidence="2">
    <location>
        <begin position="24"/>
        <end position="300"/>
    </location>
</feature>
<feature type="compositionally biased region" description="Low complexity" evidence="1">
    <location>
        <begin position="367"/>
        <end position="377"/>
    </location>
</feature>
<accession>A0A4U1IZ84</accession>
<reference evidence="3 4" key="1">
    <citation type="submission" date="2019-04" db="EMBL/GenBank/DDBJ databases">
        <authorList>
            <person name="Li Y."/>
            <person name="Wang J."/>
        </authorList>
    </citation>
    <scope>NUCLEOTIDE SEQUENCE [LARGE SCALE GENOMIC DNA]</scope>
    <source>
        <strain evidence="3 4">DSM 14668</strain>
    </source>
</reference>
<evidence type="ECO:0000313" key="3">
    <source>
        <dbReference type="EMBL" id="TKC99964.1"/>
    </source>
</evidence>
<dbReference type="Pfam" id="PF09937">
    <property type="entry name" value="DUF2169"/>
    <property type="match status" value="1"/>
</dbReference>
<name>A0A4U1IZ84_9BACT</name>
<dbReference type="InterPro" id="IPR018683">
    <property type="entry name" value="DUF2169"/>
</dbReference>
<feature type="compositionally biased region" description="Basic and acidic residues" evidence="1">
    <location>
        <begin position="659"/>
        <end position="675"/>
    </location>
</feature>
<comment type="caution">
    <text evidence="3">The sequence shown here is derived from an EMBL/GenBank/DDBJ whole genome shotgun (WGS) entry which is preliminary data.</text>
</comment>
<proteinExistence type="predicted"/>
<sequence length="879" mass="94458">MEIITLPPVLTGSVTWQEQPGQWSLTVVCKLTYALKPGTSIVATEPEGINERDNHWDDDPGKCVYAPSDLAPSKPRPEVVLVGSAFAPRREPVRSLFARLVVADVDKSIEVLGARTITRDGAVSEGQKWTQMPLRYERAAGGEDSWNPVGIDPSIVDAYGRRTLPNLRPPGLTDADVSRPIPTVGFGPIASRWLVRSAKLGALVGAFANNTWTETPLGMEFDGSYFQSAPPDQLVSELRPDEPLVLENMHPDIERFSTRLPGVKPRMRVEIEGLPPWEPDLVPDTLWIDTNRAIASLTFRAQIPLDGRDQPGRIFIGVEYPGEPARFPESPRAAPEPSLEDDDDLDLTQTTADSLQGLGMSPLPFKASPALPFAAPGPAAPQPPPKAPPPQAPPEDQQDTAVFVETIPRHAIPTWLAGAKTPAPVPASAPAPPRAAPPPGMPVAPPPGMAPPPPMAAPPPPLATPPQTHLAPAPLRPQAPSLPGIVVPHSAPPAPALPMQPPPVARPAGTTVGQAAVLAAQKARPAPEAPPPAPPPAPLEKDRPRPAKADPRVLATAAFLGAAEASHAAAATTPAEDDREKERRDKLIAAAPTTAGFLVDLLWFAPELPPRLPENEAWKPLFEPAAPPAPEEPADEASEDPWNDEDPEAPPKPRKKPERKKEKTLEEKAKDDKSRVSRVLTRATPTLDVEHALFSAVNDDGVLEPPLLVVAGDLEFPFDEIEVLKVLSSAAAPLAVGDKKLKETLDLANEALGTPLGSSAEVAASFSLRVREAWAKANRMLPPDYLDVHTRRVLLDQRKYQRRELSGAEWIRALLHGPMADKGLPTYLPIDLAKKLPLFSRFSARLLALALPQQDQSESQVVALRVLALARTIAGRPKR</sequence>
<feature type="region of interest" description="Disordered" evidence="1">
    <location>
        <begin position="314"/>
        <end position="397"/>
    </location>
</feature>
<feature type="compositionally biased region" description="Basic and acidic residues" evidence="1">
    <location>
        <begin position="576"/>
        <end position="587"/>
    </location>
</feature>
<dbReference type="RefSeq" id="WP_136933599.1">
    <property type="nucleotide sequence ID" value="NZ_SSMQ01000051.1"/>
</dbReference>
<dbReference type="OrthoDB" id="5290767at2"/>
<feature type="compositionally biased region" description="Pro residues" evidence="1">
    <location>
        <begin position="423"/>
        <end position="464"/>
    </location>
</feature>
<feature type="region of interest" description="Disordered" evidence="1">
    <location>
        <begin position="621"/>
        <end position="678"/>
    </location>
</feature>
<feature type="compositionally biased region" description="Acidic residues" evidence="1">
    <location>
        <begin position="632"/>
        <end position="648"/>
    </location>
</feature>
<feature type="compositionally biased region" description="Low complexity" evidence="1">
    <location>
        <begin position="347"/>
        <end position="356"/>
    </location>
</feature>
<keyword evidence="4" id="KW-1185">Reference proteome</keyword>
<evidence type="ECO:0000259" key="2">
    <source>
        <dbReference type="Pfam" id="PF09937"/>
    </source>
</evidence>
<feature type="compositionally biased region" description="Pro residues" evidence="1">
    <location>
        <begin position="378"/>
        <end position="393"/>
    </location>
</feature>
<organism evidence="3 4">
    <name type="scientific">Polyangium fumosum</name>
    <dbReference type="NCBI Taxonomy" id="889272"/>
    <lineage>
        <taxon>Bacteria</taxon>
        <taxon>Pseudomonadati</taxon>
        <taxon>Myxococcota</taxon>
        <taxon>Polyangia</taxon>
        <taxon>Polyangiales</taxon>
        <taxon>Polyangiaceae</taxon>
        <taxon>Polyangium</taxon>
    </lineage>
</organism>
<feature type="region of interest" description="Disordered" evidence="1">
    <location>
        <begin position="419"/>
        <end position="588"/>
    </location>
</feature>
<protein>
    <submittedName>
        <fullName evidence="3">DUF2169 domain-containing protein</fullName>
    </submittedName>
</protein>